<protein>
    <submittedName>
        <fullName evidence="8">Outer membrane protein OmpA</fullName>
    </submittedName>
</protein>
<dbReference type="STRING" id="47855.GA0070606_1415"/>
<dbReference type="SUPFAM" id="SSF103088">
    <property type="entry name" value="OmpA-like"/>
    <property type="match status" value="1"/>
</dbReference>
<evidence type="ECO:0000256" key="4">
    <source>
        <dbReference type="PROSITE-ProRule" id="PRU00473"/>
    </source>
</evidence>
<evidence type="ECO:0000259" key="7">
    <source>
        <dbReference type="PROSITE" id="PS51123"/>
    </source>
</evidence>
<dbReference type="PROSITE" id="PS51257">
    <property type="entry name" value="PROKAR_LIPOPROTEIN"/>
    <property type="match status" value="1"/>
</dbReference>
<reference evidence="9" key="1">
    <citation type="submission" date="2016-06" db="EMBL/GenBank/DDBJ databases">
        <authorList>
            <person name="Varghese N."/>
            <person name="Submissions Spin"/>
        </authorList>
    </citation>
    <scope>NUCLEOTIDE SEQUENCE [LARGE SCALE GENOMIC DNA]</scope>
    <source>
        <strain evidence="9">DSM 43903</strain>
    </source>
</reference>
<feature type="domain" description="OmpA-like" evidence="7">
    <location>
        <begin position="288"/>
        <end position="408"/>
    </location>
</feature>
<keyword evidence="6" id="KW-0732">Signal</keyword>
<organism evidence="8 9">
    <name type="scientific">Micromonospora citrea</name>
    <dbReference type="NCBI Taxonomy" id="47855"/>
    <lineage>
        <taxon>Bacteria</taxon>
        <taxon>Bacillati</taxon>
        <taxon>Actinomycetota</taxon>
        <taxon>Actinomycetes</taxon>
        <taxon>Micromonosporales</taxon>
        <taxon>Micromonosporaceae</taxon>
        <taxon>Micromonospora</taxon>
    </lineage>
</organism>
<comment type="subcellular location">
    <subcellularLocation>
        <location evidence="1">Cell outer membrane</location>
    </subcellularLocation>
</comment>
<keyword evidence="9" id="KW-1185">Reference proteome</keyword>
<evidence type="ECO:0000256" key="1">
    <source>
        <dbReference type="ARBA" id="ARBA00004442"/>
    </source>
</evidence>
<dbReference type="PANTHER" id="PTHR30329:SF21">
    <property type="entry name" value="LIPOPROTEIN YIAD-RELATED"/>
    <property type="match status" value="1"/>
</dbReference>
<proteinExistence type="predicted"/>
<feature type="region of interest" description="Disordered" evidence="5">
    <location>
        <begin position="260"/>
        <end position="286"/>
    </location>
</feature>
<dbReference type="InterPro" id="IPR006665">
    <property type="entry name" value="OmpA-like"/>
</dbReference>
<dbReference type="InterPro" id="IPR050330">
    <property type="entry name" value="Bact_OuterMem_StrucFunc"/>
</dbReference>
<dbReference type="Gene3D" id="3.30.1330.60">
    <property type="entry name" value="OmpA-like domain"/>
    <property type="match status" value="1"/>
</dbReference>
<accession>A0A1C6U5A6</accession>
<evidence type="ECO:0000313" key="9">
    <source>
        <dbReference type="Proteomes" id="UP000199001"/>
    </source>
</evidence>
<keyword evidence="3" id="KW-0998">Cell outer membrane</keyword>
<evidence type="ECO:0000256" key="2">
    <source>
        <dbReference type="ARBA" id="ARBA00023136"/>
    </source>
</evidence>
<name>A0A1C6U5A6_9ACTN</name>
<dbReference type="SUPFAM" id="SSF53300">
    <property type="entry name" value="vWA-like"/>
    <property type="match status" value="1"/>
</dbReference>
<dbReference type="Pfam" id="PF00691">
    <property type="entry name" value="OmpA"/>
    <property type="match status" value="1"/>
</dbReference>
<dbReference type="EMBL" id="FMHZ01000002">
    <property type="protein sequence ID" value="SCL49098.1"/>
    <property type="molecule type" value="Genomic_DNA"/>
</dbReference>
<dbReference type="OrthoDB" id="3690556at2"/>
<evidence type="ECO:0000313" key="8">
    <source>
        <dbReference type="EMBL" id="SCL49098.1"/>
    </source>
</evidence>
<feature type="chain" id="PRO_5038577931" evidence="6">
    <location>
        <begin position="24"/>
        <end position="408"/>
    </location>
</feature>
<dbReference type="PANTHER" id="PTHR30329">
    <property type="entry name" value="STATOR ELEMENT OF FLAGELLAR MOTOR COMPLEX"/>
    <property type="match status" value="1"/>
</dbReference>
<evidence type="ECO:0000256" key="3">
    <source>
        <dbReference type="ARBA" id="ARBA00023237"/>
    </source>
</evidence>
<dbReference type="Proteomes" id="UP000199001">
    <property type="component" value="Unassembled WGS sequence"/>
</dbReference>
<evidence type="ECO:0000256" key="5">
    <source>
        <dbReference type="SAM" id="MobiDB-lite"/>
    </source>
</evidence>
<dbReference type="PROSITE" id="PS51123">
    <property type="entry name" value="OMPA_2"/>
    <property type="match status" value="1"/>
</dbReference>
<dbReference type="InterPro" id="IPR006664">
    <property type="entry name" value="OMP_bac"/>
</dbReference>
<evidence type="ECO:0000256" key="6">
    <source>
        <dbReference type="SAM" id="SignalP"/>
    </source>
</evidence>
<sequence>MSGGRRNAALSAVLLLAVAPLVAGCEPKIRETPPCDWLAESPRSGAGRLAVLVDVSTSTRSASGVGSVDYPSALREEIERAVTDQRTVALSAFSGPASDLSLTIRSTNWKEQARNAENQAGKREDARDCLTDDVRQLQQVQPTAGGTDILRAVSQASAWLRMDSTAPSRHLVIATDGLVTHGCADLTRSRFRGQPEIDAIAGECLKGEIQPKELEGITVTMIGVGRPAADQPIPGTAQASWLRALWARLCAEAGGTCAPDAGTVPRSTAAGPAAGTDAAAQDPPVSFGPDLTSFSVPGALFDTGRWTLRPEAARVLTRIAVQIRSRPYTKVVVEGYADPRAGGDVDNQTLSENRARAVAEALAADGVRSPQPRGMGPTTTCFDGTAVAQSDNSDAALQCLRRVDITAS</sequence>
<feature type="compositionally biased region" description="Low complexity" evidence="5">
    <location>
        <begin position="268"/>
        <end position="283"/>
    </location>
</feature>
<gene>
    <name evidence="8" type="ORF">GA0070606_1415</name>
</gene>
<dbReference type="InterPro" id="IPR036465">
    <property type="entry name" value="vWFA_dom_sf"/>
</dbReference>
<dbReference type="RefSeq" id="WP_091096120.1">
    <property type="nucleotide sequence ID" value="NZ_FMHZ01000002.1"/>
</dbReference>
<dbReference type="PRINTS" id="PR01021">
    <property type="entry name" value="OMPADOMAIN"/>
</dbReference>
<feature type="signal peptide" evidence="6">
    <location>
        <begin position="1"/>
        <end position="23"/>
    </location>
</feature>
<dbReference type="Gene3D" id="3.40.50.410">
    <property type="entry name" value="von Willebrand factor, type A domain"/>
    <property type="match status" value="1"/>
</dbReference>
<dbReference type="AlphaFoldDB" id="A0A1C6U5A6"/>
<dbReference type="GO" id="GO:0009279">
    <property type="term" value="C:cell outer membrane"/>
    <property type="evidence" value="ECO:0007669"/>
    <property type="project" value="UniProtKB-SubCell"/>
</dbReference>
<dbReference type="InterPro" id="IPR036737">
    <property type="entry name" value="OmpA-like_sf"/>
</dbReference>
<keyword evidence="2 4" id="KW-0472">Membrane</keyword>